<evidence type="ECO:0000313" key="10">
    <source>
        <dbReference type="EMBL" id="KAF5766264.1"/>
    </source>
</evidence>
<dbReference type="Gramene" id="mRNA:HanXRQr2_Chr15g0713351">
    <property type="protein sequence ID" value="mRNA:HanXRQr2_Chr15g0713351"/>
    <property type="gene ID" value="HanXRQr2_Chr15g0713351"/>
</dbReference>
<organism evidence="11 12">
    <name type="scientific">Helianthus annuus</name>
    <name type="common">Common sunflower</name>
    <dbReference type="NCBI Taxonomy" id="4232"/>
    <lineage>
        <taxon>Eukaryota</taxon>
        <taxon>Viridiplantae</taxon>
        <taxon>Streptophyta</taxon>
        <taxon>Embryophyta</taxon>
        <taxon>Tracheophyta</taxon>
        <taxon>Spermatophyta</taxon>
        <taxon>Magnoliopsida</taxon>
        <taxon>eudicotyledons</taxon>
        <taxon>Gunneridae</taxon>
        <taxon>Pentapetalae</taxon>
        <taxon>asterids</taxon>
        <taxon>campanulids</taxon>
        <taxon>Asterales</taxon>
        <taxon>Asteraceae</taxon>
        <taxon>Asteroideae</taxon>
        <taxon>Heliantheae alliance</taxon>
        <taxon>Heliantheae</taxon>
        <taxon>Helianthus</taxon>
    </lineage>
</organism>
<dbReference type="GO" id="GO:0006952">
    <property type="term" value="P:defense response"/>
    <property type="evidence" value="ECO:0007669"/>
    <property type="project" value="UniProtKB-KW"/>
</dbReference>
<dbReference type="FunFam" id="3.40.1090.10:FF:000005">
    <property type="entry name" value="Patatin"/>
    <property type="match status" value="1"/>
</dbReference>
<feature type="active site" description="Proton acceptor" evidence="6">
    <location>
        <position position="251"/>
    </location>
</feature>
<dbReference type="Proteomes" id="UP000215914">
    <property type="component" value="Chromosome 15"/>
</dbReference>
<evidence type="ECO:0000256" key="7">
    <source>
        <dbReference type="RuleBase" id="RU361262"/>
    </source>
</evidence>
<feature type="signal peptide" evidence="8">
    <location>
        <begin position="1"/>
        <end position="22"/>
    </location>
</feature>
<evidence type="ECO:0000256" key="8">
    <source>
        <dbReference type="SAM" id="SignalP"/>
    </source>
</evidence>
<dbReference type="PANTHER" id="PTHR32176:SF99">
    <property type="entry name" value="PATATIN"/>
    <property type="match status" value="1"/>
</dbReference>
<keyword evidence="4 6" id="KW-0442">Lipid degradation</keyword>
<feature type="chain" id="PRO_5041059969" description="Patatin" evidence="8">
    <location>
        <begin position="23"/>
        <end position="434"/>
    </location>
</feature>
<dbReference type="AlphaFoldDB" id="A0A251SC05"/>
<dbReference type="InterPro" id="IPR016035">
    <property type="entry name" value="Acyl_Trfase/lysoPLipase"/>
</dbReference>
<reference evidence="11" key="2">
    <citation type="submission" date="2017-02" db="EMBL/GenBank/DDBJ databases">
        <title>Sunflower complete genome.</title>
        <authorList>
            <person name="Langlade N."/>
            <person name="Munos S."/>
        </authorList>
    </citation>
    <scope>NUCLEOTIDE SEQUENCE [LARGE SCALE GENOMIC DNA]</scope>
    <source>
        <tissue evidence="11">Leaves</tissue>
    </source>
</reference>
<dbReference type="GO" id="GO:0016740">
    <property type="term" value="F:transferase activity"/>
    <property type="evidence" value="ECO:0007669"/>
    <property type="project" value="UniProtKB-KW"/>
</dbReference>
<dbReference type="GO" id="GO:0004620">
    <property type="term" value="F:phospholipase activity"/>
    <property type="evidence" value="ECO:0000318"/>
    <property type="project" value="GO_Central"/>
</dbReference>
<comment type="function">
    <text evidence="7">Lipolytic acyl hydrolase (LAH).</text>
</comment>
<evidence type="ECO:0000256" key="2">
    <source>
        <dbReference type="ARBA" id="ARBA00022801"/>
    </source>
</evidence>
<name>A0A251SC05_HELAN</name>
<reference evidence="10 12" key="1">
    <citation type="journal article" date="2017" name="Nature">
        <title>The sunflower genome provides insights into oil metabolism, flowering and Asterid evolution.</title>
        <authorList>
            <person name="Badouin H."/>
            <person name="Gouzy J."/>
            <person name="Grassa C.J."/>
            <person name="Murat F."/>
            <person name="Staton S.E."/>
            <person name="Cottret L."/>
            <person name="Lelandais-Briere C."/>
            <person name="Owens G.L."/>
            <person name="Carrere S."/>
            <person name="Mayjonade B."/>
            <person name="Legrand L."/>
            <person name="Gill N."/>
            <person name="Kane N.C."/>
            <person name="Bowers J.E."/>
            <person name="Hubner S."/>
            <person name="Bellec A."/>
            <person name="Berard A."/>
            <person name="Berges H."/>
            <person name="Blanchet N."/>
            <person name="Boniface M.C."/>
            <person name="Brunel D."/>
            <person name="Catrice O."/>
            <person name="Chaidir N."/>
            <person name="Claudel C."/>
            <person name="Donnadieu C."/>
            <person name="Faraut T."/>
            <person name="Fievet G."/>
            <person name="Helmstetter N."/>
            <person name="King M."/>
            <person name="Knapp S.J."/>
            <person name="Lai Z."/>
            <person name="Le Paslier M.C."/>
            <person name="Lippi Y."/>
            <person name="Lorenzon L."/>
            <person name="Mandel J.R."/>
            <person name="Marage G."/>
            <person name="Marchand G."/>
            <person name="Marquand E."/>
            <person name="Bret-Mestries E."/>
            <person name="Morien E."/>
            <person name="Nambeesan S."/>
            <person name="Nguyen T."/>
            <person name="Pegot-Espagnet P."/>
            <person name="Pouilly N."/>
            <person name="Raftis F."/>
            <person name="Sallet E."/>
            <person name="Schiex T."/>
            <person name="Thomas J."/>
            <person name="Vandecasteele C."/>
            <person name="Vares D."/>
            <person name="Vear F."/>
            <person name="Vautrin S."/>
            <person name="Crespi M."/>
            <person name="Mangin B."/>
            <person name="Burke J.M."/>
            <person name="Salse J."/>
            <person name="Munos S."/>
            <person name="Vincourt P."/>
            <person name="Rieseberg L.H."/>
            <person name="Langlade N.B."/>
        </authorList>
    </citation>
    <scope>NUCLEOTIDE SEQUENCE [LARGE SCALE GENOMIC DNA]</scope>
    <source>
        <strain evidence="12">cv. SF193</strain>
        <tissue evidence="10">Leaves</tissue>
    </source>
</reference>
<evidence type="ECO:0000313" key="12">
    <source>
        <dbReference type="Proteomes" id="UP000215914"/>
    </source>
</evidence>
<evidence type="ECO:0000256" key="3">
    <source>
        <dbReference type="ARBA" id="ARBA00022821"/>
    </source>
</evidence>
<evidence type="ECO:0000313" key="11">
    <source>
        <dbReference type="EMBL" id="OTF96062.1"/>
    </source>
</evidence>
<dbReference type="OrthoDB" id="1658288at2759"/>
<sequence>MNNINLVIVSLVIAIVAIQPLAQEQTDVGEANFVTVLSIDGGGVRGIVPATLLAFLESKIQEIDGPDARIADYFDVIAGTSTGGLMTTMLAAPNEKNRPMFAAKDITNFYFQHSPRIFPKIGHTFDEAQPYPSQNEACEMGRTKFMNSVVTVLGEATGPKYDGKYLRAMAKMMLKNLTIKDTLTNVVIPAFDIRRLQPVIFSSAQGKEVAWKNALLADVCISTAAAPTFFPPYYFETRDVDGTKHTFDLIDGGVAANNPTHLAITHITKEAVMGKYRFSGPEVFDGRRMLVLSLGTGTQTYNDLYTAQKAAKWGLLSWIFTNGTAPILRIFGDAMSDMVDIHVSTIFQSLQVEKNYLRIQEDNLKGEATAMDISSPENMRALEDIGKKLLKKPLSRLDVETGKLEPVKGEGTNADALARFATLLCAERKRRNPA</sequence>
<dbReference type="Gene3D" id="3.40.1090.10">
    <property type="entry name" value="Cytosolic phospholipase A2 catalytic domain"/>
    <property type="match status" value="1"/>
</dbReference>
<dbReference type="EMBL" id="MNCJ02000330">
    <property type="protein sequence ID" value="KAF5766264.1"/>
    <property type="molecule type" value="Genomic_DNA"/>
</dbReference>
<evidence type="ECO:0000256" key="6">
    <source>
        <dbReference type="PROSITE-ProRule" id="PRU01161"/>
    </source>
</evidence>
<gene>
    <name evidence="11" type="ORF">HannXRQ_Chr15g0489961</name>
    <name evidence="10" type="ORF">HanXRQr2_Chr15g0713351</name>
</gene>
<accession>A0A251SC05</accession>
<dbReference type="InParanoid" id="A0A251SC05"/>
<dbReference type="PROSITE" id="PS51635">
    <property type="entry name" value="PNPLA"/>
    <property type="match status" value="1"/>
</dbReference>
<keyword evidence="2 6" id="KW-0378">Hydrolase</keyword>
<keyword evidence="3" id="KW-0611">Plant defense</keyword>
<keyword evidence="5 6" id="KW-0443">Lipid metabolism</keyword>
<feature type="short sequence motif" description="GXSXG" evidence="6">
    <location>
        <begin position="79"/>
        <end position="83"/>
    </location>
</feature>
<dbReference type="InterPro" id="IPR002641">
    <property type="entry name" value="PNPLA_dom"/>
</dbReference>
<dbReference type="PANTHER" id="PTHR32176">
    <property type="entry name" value="XYLOSE ISOMERASE"/>
    <property type="match status" value="1"/>
</dbReference>
<proteinExistence type="inferred from homology"/>
<feature type="active site" description="Nucleophile" evidence="6">
    <location>
        <position position="81"/>
    </location>
</feature>
<dbReference type="OMA" id="QHSPRIF"/>
<keyword evidence="12" id="KW-1185">Reference proteome</keyword>
<keyword evidence="8" id="KW-0732">Signal</keyword>
<dbReference type="EMBL" id="CM007904">
    <property type="protein sequence ID" value="OTF96062.1"/>
    <property type="molecule type" value="Genomic_DNA"/>
</dbReference>
<dbReference type="GO" id="GO:0016042">
    <property type="term" value="P:lipid catabolic process"/>
    <property type="evidence" value="ECO:0007669"/>
    <property type="project" value="UniProtKB-UniRule"/>
</dbReference>
<evidence type="ECO:0000256" key="5">
    <source>
        <dbReference type="ARBA" id="ARBA00023098"/>
    </source>
</evidence>
<protein>
    <recommendedName>
        <fullName evidence="7">Patatin</fullName>
        <ecNumber evidence="7">3.1.1.-</ecNumber>
    </recommendedName>
</protein>
<dbReference type="SUPFAM" id="SSF52151">
    <property type="entry name" value="FabD/lysophospholipase-like"/>
    <property type="match status" value="1"/>
</dbReference>
<dbReference type="CDD" id="cd07214">
    <property type="entry name" value="Pat17_isozyme_like"/>
    <property type="match status" value="1"/>
</dbReference>
<evidence type="ECO:0000256" key="4">
    <source>
        <dbReference type="ARBA" id="ARBA00022963"/>
    </source>
</evidence>
<keyword evidence="11" id="KW-0808">Transferase</keyword>
<comment type="similarity">
    <text evidence="1 7">Belongs to the patatin family.</text>
</comment>
<dbReference type="GO" id="GO:0047372">
    <property type="term" value="F:monoacylglycerol lipase activity"/>
    <property type="evidence" value="ECO:0000318"/>
    <property type="project" value="GO_Central"/>
</dbReference>
<evidence type="ECO:0000259" key="9">
    <source>
        <dbReference type="PROSITE" id="PS51635"/>
    </source>
</evidence>
<dbReference type="EC" id="3.1.1.-" evidence="7"/>
<feature type="domain" description="PNPLA" evidence="9">
    <location>
        <begin position="37"/>
        <end position="264"/>
    </location>
</feature>
<feature type="short sequence motif" description="GXGXXG" evidence="6">
    <location>
        <begin position="41"/>
        <end position="46"/>
    </location>
</feature>
<dbReference type="Pfam" id="PF01734">
    <property type="entry name" value="Patatin"/>
    <property type="match status" value="1"/>
</dbReference>
<reference evidence="10" key="3">
    <citation type="submission" date="2020-06" db="EMBL/GenBank/DDBJ databases">
        <title>Helianthus annuus Genome sequencing and assembly Release 2.</title>
        <authorList>
            <person name="Gouzy J."/>
            <person name="Langlade N."/>
            <person name="Munos S."/>
        </authorList>
    </citation>
    <scope>NUCLEOTIDE SEQUENCE</scope>
    <source>
        <tissue evidence="10">Leaves</tissue>
    </source>
</reference>
<comment type="domain">
    <text evidence="7">The nitrogen atoms of the two glycine residues in the GGXR motif define the oxyanion hole, and stabilize the oxyanion that forms during the nucleophilic attack by the catalytic serine during substrate cleavage.</text>
</comment>
<evidence type="ECO:0000256" key="1">
    <source>
        <dbReference type="ARBA" id="ARBA00010240"/>
    </source>
</evidence>
<feature type="short sequence motif" description="DGA/G" evidence="6">
    <location>
        <begin position="251"/>
        <end position="253"/>
    </location>
</feature>